<feature type="region of interest" description="Disordered" evidence="1">
    <location>
        <begin position="202"/>
        <end position="235"/>
    </location>
</feature>
<sequence length="946" mass="104514">MDSTYYLPATTYNPNAPFTKRFSSPLDRRQTFNTIIEDSPQISQGFFSPQLAQNVSRAAMISPTYLSPTYSEDFPTPKASLLDPTRAIQMDDIEFSPVESPKWSKEREEFDELYMMTDNESEEEEVPLKCSNSVKKISASSSSSARSSTTRVPSLIIPSPSHWPTIEKLQGSAVSPATYSPLPVSSTPNLLSVLLGRNKQAPATHDAPSLDGSLSSEEMERLSCPSTPDRHAQEEGHGQWAGPIQLDPAAMETLHHLTTEQAPVTADQVIEVPEGEMQQVMGRNRTSVPRLFTANLSASPVAPSDAEDMSALSIPSPGGFFSSLKESARHTWSIPRTREATPSTSIAETFYGVPWRNEPNNIVEQVVEVPASFDTSAEMTPTARDGFMSPVGEVLEIKPSETVYEYNENYAAELAKLSSANLSRTSMWLSAQETWLEGVMTPSTPTHERGNSIDSVISPSKKSVRFVDLIPPKSPSVTSEDEAAKVSTFLEALVYLRESTGKYDAFIHRQTRAEAVHLQRRCMPKTHRRLHLSKFELNSPSKIPSTRPVSTFYTDDPNMHKEQIAKAHKERQALDLIRPAFWTLEASKLLHGGRLITSPAHRVLAHARDNNTTRVLDLGGQGSCDWAWQVALDYPRTTVHTVSTVAEAPVMLEGQEEREMEGPANHRRMQVPNYWTLPFPNGHFDVVSARNMYALLKTSKPSTIPGAATTSNKDEYDLCLKECLRILKPGGYLEFFVMDADILRAGAGGQAQALSVEFGFNLKTRGYDAAATKSFVPRLARAGFRDVKRAWTALPFPQPGAKWNEPLNVGASAPATETTTPSAKPEPVRQSSDSFGSERTLVPSQSQAQQAQKPKRDSLMMDDKADGEEQQQQQQQQQQQNGSTKDARDVAGLVGAWAWERWLVKLQAEMGKDESRLGEGVVQALEEGARDGAAWRCVEGWARKGF</sequence>
<feature type="compositionally biased region" description="Low complexity" evidence="1">
    <location>
        <begin position="811"/>
        <end position="825"/>
    </location>
</feature>
<dbReference type="OrthoDB" id="10256176at2759"/>
<evidence type="ECO:0000256" key="1">
    <source>
        <dbReference type="SAM" id="MobiDB-lite"/>
    </source>
</evidence>
<keyword evidence="3" id="KW-1185">Reference proteome</keyword>
<evidence type="ECO:0000313" key="3">
    <source>
        <dbReference type="Proteomes" id="UP000799438"/>
    </source>
</evidence>
<dbReference type="InterPro" id="IPR029063">
    <property type="entry name" value="SAM-dependent_MTases_sf"/>
</dbReference>
<feature type="compositionally biased region" description="Low complexity" evidence="1">
    <location>
        <begin position="870"/>
        <end position="880"/>
    </location>
</feature>
<accession>A0A6A6BTA1</accession>
<proteinExistence type="predicted"/>
<dbReference type="SUPFAM" id="SSF53335">
    <property type="entry name" value="S-adenosyl-L-methionine-dependent methyltransferases"/>
    <property type="match status" value="1"/>
</dbReference>
<dbReference type="PANTHER" id="PTHR43591">
    <property type="entry name" value="METHYLTRANSFERASE"/>
    <property type="match status" value="1"/>
</dbReference>
<feature type="region of interest" description="Disordered" evidence="1">
    <location>
        <begin position="796"/>
        <end position="888"/>
    </location>
</feature>
<dbReference type="PANTHER" id="PTHR43591:SF103">
    <property type="entry name" value="METHYLTRANSFERASE TYPE 11 DOMAIN-CONTAINING PROTEIN"/>
    <property type="match status" value="1"/>
</dbReference>
<dbReference type="GO" id="GO:0008168">
    <property type="term" value="F:methyltransferase activity"/>
    <property type="evidence" value="ECO:0007669"/>
    <property type="project" value="TreeGrafter"/>
</dbReference>
<reference evidence="2" key="1">
    <citation type="journal article" date="2020" name="Stud. Mycol.">
        <title>101 Dothideomycetes genomes: a test case for predicting lifestyles and emergence of pathogens.</title>
        <authorList>
            <person name="Haridas S."/>
            <person name="Albert R."/>
            <person name="Binder M."/>
            <person name="Bloem J."/>
            <person name="Labutti K."/>
            <person name="Salamov A."/>
            <person name="Andreopoulos B."/>
            <person name="Baker S."/>
            <person name="Barry K."/>
            <person name="Bills G."/>
            <person name="Bluhm B."/>
            <person name="Cannon C."/>
            <person name="Castanera R."/>
            <person name="Culley D."/>
            <person name="Daum C."/>
            <person name="Ezra D."/>
            <person name="Gonzalez J."/>
            <person name="Henrissat B."/>
            <person name="Kuo A."/>
            <person name="Liang C."/>
            <person name="Lipzen A."/>
            <person name="Lutzoni F."/>
            <person name="Magnuson J."/>
            <person name="Mondo S."/>
            <person name="Nolan M."/>
            <person name="Ohm R."/>
            <person name="Pangilinan J."/>
            <person name="Park H.-J."/>
            <person name="Ramirez L."/>
            <person name="Alfaro M."/>
            <person name="Sun H."/>
            <person name="Tritt A."/>
            <person name="Yoshinaga Y."/>
            <person name="Zwiers L.-H."/>
            <person name="Turgeon B."/>
            <person name="Goodwin S."/>
            <person name="Spatafora J."/>
            <person name="Crous P."/>
            <person name="Grigoriev I."/>
        </authorList>
    </citation>
    <scope>NUCLEOTIDE SEQUENCE</scope>
    <source>
        <strain evidence="2">CBS 121167</strain>
    </source>
</reference>
<dbReference type="Gene3D" id="3.40.50.150">
    <property type="entry name" value="Vaccinia Virus protein VP39"/>
    <property type="match status" value="1"/>
</dbReference>
<dbReference type="RefSeq" id="XP_033402204.1">
    <property type="nucleotide sequence ID" value="XM_033539629.1"/>
</dbReference>
<dbReference type="Proteomes" id="UP000799438">
    <property type="component" value="Unassembled WGS sequence"/>
</dbReference>
<gene>
    <name evidence="2" type="ORF">K452DRAFT_282670</name>
</gene>
<dbReference type="AlphaFoldDB" id="A0A6A6BTA1"/>
<evidence type="ECO:0000313" key="2">
    <source>
        <dbReference type="EMBL" id="KAF2146495.1"/>
    </source>
</evidence>
<organism evidence="2 3">
    <name type="scientific">Aplosporella prunicola CBS 121167</name>
    <dbReference type="NCBI Taxonomy" id="1176127"/>
    <lineage>
        <taxon>Eukaryota</taxon>
        <taxon>Fungi</taxon>
        <taxon>Dikarya</taxon>
        <taxon>Ascomycota</taxon>
        <taxon>Pezizomycotina</taxon>
        <taxon>Dothideomycetes</taxon>
        <taxon>Dothideomycetes incertae sedis</taxon>
        <taxon>Botryosphaeriales</taxon>
        <taxon>Aplosporellaceae</taxon>
        <taxon>Aplosporella</taxon>
    </lineage>
</organism>
<protein>
    <submittedName>
        <fullName evidence="2">Uncharacterized protein</fullName>
    </submittedName>
</protein>
<feature type="compositionally biased region" description="Basic and acidic residues" evidence="1">
    <location>
        <begin position="854"/>
        <end position="864"/>
    </location>
</feature>
<name>A0A6A6BTA1_9PEZI</name>
<dbReference type="GeneID" id="54297125"/>
<dbReference type="EMBL" id="ML995475">
    <property type="protein sequence ID" value="KAF2146495.1"/>
    <property type="molecule type" value="Genomic_DNA"/>
</dbReference>
<feature type="compositionally biased region" description="Low complexity" evidence="1">
    <location>
        <begin position="843"/>
        <end position="852"/>
    </location>
</feature>